<dbReference type="InterPro" id="IPR050817">
    <property type="entry name" value="DjlA_DnaK_co-chaperone"/>
</dbReference>
<dbReference type="SMART" id="SM00271">
    <property type="entry name" value="DnaJ"/>
    <property type="match status" value="1"/>
</dbReference>
<sequence>MDIADCYRLLELKSTANLEEVKSSYRRLARRWHPDVNPGNQNAQEMFIRITQAYERLVNLVPTVTPPRPTDSSPSSAWQPSPSIKVSVQNSPPEPVKTPNRDVAEPPPSPASASPDPQSPAPLDSDTPEPPPLSLADQELKHNAYQQLQEFIKHKRFPRAIALLEALNHRLPHDPEVRQWQAIIYQRWGRQLILDRKLNQARAYLRKALNTDPHNKSLWAEVEQDFRSMEKIF</sequence>
<dbReference type="SUPFAM" id="SSF48452">
    <property type="entry name" value="TPR-like"/>
    <property type="match status" value="1"/>
</dbReference>
<dbReference type="Proteomes" id="UP000607397">
    <property type="component" value="Unassembled WGS sequence"/>
</dbReference>
<feature type="compositionally biased region" description="Low complexity" evidence="2">
    <location>
        <begin position="70"/>
        <end position="83"/>
    </location>
</feature>
<evidence type="ECO:0000256" key="2">
    <source>
        <dbReference type="SAM" id="MobiDB-lite"/>
    </source>
</evidence>
<keyword evidence="1" id="KW-0802">TPR repeat</keyword>
<dbReference type="PRINTS" id="PR00625">
    <property type="entry name" value="JDOMAIN"/>
</dbReference>
<reference evidence="4" key="1">
    <citation type="submission" date="2019-12" db="EMBL/GenBank/DDBJ databases">
        <title>High-Quality draft genome sequences of three cyanobacteria isolated from the limestone walls of the Old Cathedral of Coimbra.</title>
        <authorList>
            <person name="Tiago I."/>
            <person name="Soares F."/>
            <person name="Portugal A."/>
        </authorList>
    </citation>
    <scope>NUCLEOTIDE SEQUENCE [LARGE SCALE GENOMIC DNA]</scope>
    <source>
        <strain evidence="4">C</strain>
    </source>
</reference>
<dbReference type="InterPro" id="IPR011990">
    <property type="entry name" value="TPR-like_helical_dom_sf"/>
</dbReference>
<proteinExistence type="predicted"/>
<accession>A0A8K2A7E3</accession>
<dbReference type="PROSITE" id="PS50005">
    <property type="entry name" value="TPR"/>
    <property type="match status" value="1"/>
</dbReference>
<feature type="region of interest" description="Disordered" evidence="2">
    <location>
        <begin position="62"/>
        <end position="135"/>
    </location>
</feature>
<feature type="compositionally biased region" description="Low complexity" evidence="2">
    <location>
        <begin position="111"/>
        <end position="125"/>
    </location>
</feature>
<dbReference type="RefSeq" id="WP_161824591.1">
    <property type="nucleotide sequence ID" value="NZ_WVIC01000009.1"/>
</dbReference>
<dbReference type="SUPFAM" id="SSF46565">
    <property type="entry name" value="Chaperone J-domain"/>
    <property type="match status" value="1"/>
</dbReference>
<dbReference type="PANTHER" id="PTHR24074">
    <property type="entry name" value="CO-CHAPERONE PROTEIN DJLA"/>
    <property type="match status" value="1"/>
</dbReference>
<dbReference type="InterPro" id="IPR019734">
    <property type="entry name" value="TPR_rpt"/>
</dbReference>
<evidence type="ECO:0000259" key="3">
    <source>
        <dbReference type="PROSITE" id="PS50076"/>
    </source>
</evidence>
<dbReference type="Gene3D" id="1.10.287.110">
    <property type="entry name" value="DnaJ domain"/>
    <property type="match status" value="1"/>
</dbReference>
<gene>
    <name evidence="4" type="ORF">GS597_06205</name>
</gene>
<evidence type="ECO:0000256" key="1">
    <source>
        <dbReference type="PROSITE-ProRule" id="PRU00339"/>
    </source>
</evidence>
<feature type="domain" description="J" evidence="3">
    <location>
        <begin position="5"/>
        <end position="62"/>
    </location>
</feature>
<comment type="caution">
    <text evidence="4">The sequence shown here is derived from an EMBL/GenBank/DDBJ whole genome shotgun (WGS) entry which is preliminary data.</text>
</comment>
<dbReference type="PROSITE" id="PS50076">
    <property type="entry name" value="DNAJ_2"/>
    <property type="match status" value="1"/>
</dbReference>
<name>A0A8K2A7E3_9CYAN</name>
<organism evidence="4 5">
    <name type="scientific">Petrachloros mirabilis ULC683</name>
    <dbReference type="NCBI Taxonomy" id="2781853"/>
    <lineage>
        <taxon>Bacteria</taxon>
        <taxon>Bacillati</taxon>
        <taxon>Cyanobacteriota</taxon>
        <taxon>Cyanophyceae</taxon>
        <taxon>Synechococcales</taxon>
        <taxon>Petrachlorosaceae</taxon>
        <taxon>Petrachloros</taxon>
        <taxon>Petrachloros mirabilis</taxon>
    </lineage>
</organism>
<keyword evidence="5" id="KW-1185">Reference proteome</keyword>
<dbReference type="Gene3D" id="1.25.40.10">
    <property type="entry name" value="Tetratricopeptide repeat domain"/>
    <property type="match status" value="1"/>
</dbReference>
<dbReference type="EMBL" id="WVIC01000009">
    <property type="protein sequence ID" value="NCJ06114.1"/>
    <property type="molecule type" value="Genomic_DNA"/>
</dbReference>
<dbReference type="InterPro" id="IPR001623">
    <property type="entry name" value="DnaJ_domain"/>
</dbReference>
<protein>
    <submittedName>
        <fullName evidence="4">DnaJ domain-containing protein</fullName>
    </submittedName>
</protein>
<dbReference type="AlphaFoldDB" id="A0A8K2A7E3"/>
<evidence type="ECO:0000313" key="4">
    <source>
        <dbReference type="EMBL" id="NCJ06114.1"/>
    </source>
</evidence>
<evidence type="ECO:0000313" key="5">
    <source>
        <dbReference type="Proteomes" id="UP000607397"/>
    </source>
</evidence>
<dbReference type="Pfam" id="PF00226">
    <property type="entry name" value="DnaJ"/>
    <property type="match status" value="1"/>
</dbReference>
<dbReference type="InterPro" id="IPR036869">
    <property type="entry name" value="J_dom_sf"/>
</dbReference>
<feature type="repeat" description="TPR" evidence="1">
    <location>
        <begin position="182"/>
        <end position="215"/>
    </location>
</feature>
<dbReference type="CDD" id="cd06257">
    <property type="entry name" value="DnaJ"/>
    <property type="match status" value="1"/>
</dbReference>